<dbReference type="CDD" id="cd00371">
    <property type="entry name" value="HMA"/>
    <property type="match status" value="1"/>
</dbReference>
<keyword evidence="3" id="KW-1185">Reference proteome</keyword>
<dbReference type="EMBL" id="JBHRZN010000001">
    <property type="protein sequence ID" value="MFC3849365.1"/>
    <property type="molecule type" value="Genomic_DNA"/>
</dbReference>
<organism evidence="2 3">
    <name type="scientific">Corynebacterium hansenii</name>
    <dbReference type="NCBI Taxonomy" id="394964"/>
    <lineage>
        <taxon>Bacteria</taxon>
        <taxon>Bacillati</taxon>
        <taxon>Actinomycetota</taxon>
        <taxon>Actinomycetes</taxon>
        <taxon>Mycobacteriales</taxon>
        <taxon>Corynebacteriaceae</taxon>
        <taxon>Corynebacterium</taxon>
    </lineage>
</organism>
<proteinExistence type="predicted"/>
<comment type="caution">
    <text evidence="2">The sequence shown here is derived from an EMBL/GenBank/DDBJ whole genome shotgun (WGS) entry which is preliminary data.</text>
</comment>
<name>A0ABV7ZMJ9_9CORY</name>
<gene>
    <name evidence="2" type="ORF">ACFORJ_04180</name>
</gene>
<dbReference type="InterPro" id="IPR006121">
    <property type="entry name" value="HMA_dom"/>
</dbReference>
<sequence length="72" mass="7234">MSSTTVFTVEGMTCGHCEASVKEEVSEVAGVTAVDVDRAADRVTVTTEGAADVDAIIAAIDEAGYSARPAGA</sequence>
<protein>
    <submittedName>
        <fullName evidence="2">Heavy-metal-associated domain-containing protein</fullName>
    </submittedName>
</protein>
<reference evidence="3" key="1">
    <citation type="journal article" date="2019" name="Int. J. Syst. Evol. Microbiol.">
        <title>The Global Catalogue of Microorganisms (GCM) 10K type strain sequencing project: providing services to taxonomists for standard genome sequencing and annotation.</title>
        <authorList>
            <consortium name="The Broad Institute Genomics Platform"/>
            <consortium name="The Broad Institute Genome Sequencing Center for Infectious Disease"/>
            <person name="Wu L."/>
            <person name="Ma J."/>
        </authorList>
    </citation>
    <scope>NUCLEOTIDE SEQUENCE [LARGE SCALE GENOMIC DNA]</scope>
    <source>
        <strain evidence="3">CCUG 53252</strain>
    </source>
</reference>
<dbReference type="SUPFAM" id="SSF55008">
    <property type="entry name" value="HMA, heavy metal-associated domain"/>
    <property type="match status" value="1"/>
</dbReference>
<dbReference type="RefSeq" id="WP_290290888.1">
    <property type="nucleotide sequence ID" value="NZ_CP047211.1"/>
</dbReference>
<dbReference type="Proteomes" id="UP001595751">
    <property type="component" value="Unassembled WGS sequence"/>
</dbReference>
<dbReference type="PROSITE" id="PS50846">
    <property type="entry name" value="HMA_2"/>
    <property type="match status" value="1"/>
</dbReference>
<accession>A0ABV7ZMJ9</accession>
<dbReference type="Gene3D" id="3.30.70.100">
    <property type="match status" value="1"/>
</dbReference>
<evidence type="ECO:0000259" key="1">
    <source>
        <dbReference type="PROSITE" id="PS50846"/>
    </source>
</evidence>
<evidence type="ECO:0000313" key="3">
    <source>
        <dbReference type="Proteomes" id="UP001595751"/>
    </source>
</evidence>
<evidence type="ECO:0000313" key="2">
    <source>
        <dbReference type="EMBL" id="MFC3849365.1"/>
    </source>
</evidence>
<feature type="domain" description="HMA" evidence="1">
    <location>
        <begin position="3"/>
        <end position="68"/>
    </location>
</feature>
<dbReference type="Pfam" id="PF00403">
    <property type="entry name" value="HMA"/>
    <property type="match status" value="1"/>
</dbReference>
<dbReference type="InterPro" id="IPR036163">
    <property type="entry name" value="HMA_dom_sf"/>
</dbReference>